<evidence type="ECO:0000256" key="3">
    <source>
        <dbReference type="ARBA" id="ARBA00022630"/>
    </source>
</evidence>
<evidence type="ECO:0000313" key="7">
    <source>
        <dbReference type="EMBL" id="MBU2689434.1"/>
    </source>
</evidence>
<dbReference type="InterPro" id="IPR006076">
    <property type="entry name" value="FAD-dep_OxRdtase"/>
</dbReference>
<organism evidence="7 8">
    <name type="scientific">Eiseniibacteriota bacterium</name>
    <dbReference type="NCBI Taxonomy" id="2212470"/>
    <lineage>
        <taxon>Bacteria</taxon>
        <taxon>Candidatus Eiseniibacteriota</taxon>
    </lineage>
</organism>
<dbReference type="PANTHER" id="PTHR11985:SF35">
    <property type="entry name" value="ANAEROBIC GLYCEROL-3-PHOSPHATE DEHYDROGENASE SUBUNIT A"/>
    <property type="match status" value="1"/>
</dbReference>
<keyword evidence="3" id="KW-0285">Flavoprotein</keyword>
<name>A0A948RWA0_UNCEI</name>
<accession>A0A948RWA0</accession>
<gene>
    <name evidence="7" type="ORF">KJ970_00775</name>
</gene>
<evidence type="ECO:0000259" key="6">
    <source>
        <dbReference type="Pfam" id="PF01266"/>
    </source>
</evidence>
<dbReference type="PANTHER" id="PTHR11985">
    <property type="entry name" value="GLYCEROL-3-PHOSPHATE DEHYDROGENASE"/>
    <property type="match status" value="1"/>
</dbReference>
<dbReference type="Proteomes" id="UP000777784">
    <property type="component" value="Unassembled WGS sequence"/>
</dbReference>
<dbReference type="Pfam" id="PF01266">
    <property type="entry name" value="DAO"/>
    <property type="match status" value="1"/>
</dbReference>
<comment type="similarity">
    <text evidence="2">Belongs to the FAD-dependent glycerol-3-phosphate dehydrogenase family.</text>
</comment>
<dbReference type="InterPro" id="IPR038299">
    <property type="entry name" value="DAO_C_sf"/>
</dbReference>
<dbReference type="Gene3D" id="1.10.8.870">
    <property type="entry name" value="Alpha-glycerophosphate oxidase, cap domain"/>
    <property type="match status" value="1"/>
</dbReference>
<feature type="domain" description="FAD dependent oxidoreductase" evidence="6">
    <location>
        <begin position="6"/>
        <end position="314"/>
    </location>
</feature>
<sequence length="470" mass="52348">MKSKFDLLIVGGGIFGATALWHAARRGISACLIDRSDFGSGASSSSMKILHGGLRYLQSADFRRSLESIRERRRLLRLAPSRIERLPCRQDPKGCGPLFPWLLRTGLLLNNIISIRGNVGVQKDKQIPPARYPFWYDGLMTDTERLLIDFIRAAHEIGGSSIAARNYAGIIRTLEKDGRITGMEIRDHGKIEAGAILYCTGPAGGVRPAVLAINLLVDRLPLNRDGTAVAMRHPGDGRNVFFVPWRDRSIIGTINRSYPYDPAEKFRFDSAWLNEAIDWLRPVHPDLSRLSPSDIRFIHAGLLPGDLSGGIDPSHKDTLRRRGGGGWELQGVKYTTACGVSEKAVERISREMGISIPKRPADDRPMLPDMAAARERWIAADPSRQELLDSPGLRIRRGDLLFAVEEEWALTIGDILLRRTGLAAAGHPGRRLVDLTSRIVQDHFGFEEGERMRQVDDFNDDWRFAGNIPG</sequence>
<evidence type="ECO:0000256" key="4">
    <source>
        <dbReference type="ARBA" id="ARBA00022827"/>
    </source>
</evidence>
<evidence type="ECO:0000256" key="5">
    <source>
        <dbReference type="ARBA" id="ARBA00023002"/>
    </source>
</evidence>
<dbReference type="InterPro" id="IPR000447">
    <property type="entry name" value="G3P_DH_FAD-dep"/>
</dbReference>
<dbReference type="SUPFAM" id="SSF51905">
    <property type="entry name" value="FAD/NAD(P)-binding domain"/>
    <property type="match status" value="1"/>
</dbReference>
<keyword evidence="4" id="KW-0274">FAD</keyword>
<evidence type="ECO:0000256" key="1">
    <source>
        <dbReference type="ARBA" id="ARBA00001974"/>
    </source>
</evidence>
<dbReference type="Gene3D" id="3.50.50.60">
    <property type="entry name" value="FAD/NAD(P)-binding domain"/>
    <property type="match status" value="1"/>
</dbReference>
<proteinExistence type="inferred from homology"/>
<keyword evidence="5" id="KW-0560">Oxidoreductase</keyword>
<comment type="caution">
    <text evidence="7">The sequence shown here is derived from an EMBL/GenBank/DDBJ whole genome shotgun (WGS) entry which is preliminary data.</text>
</comment>
<dbReference type="GO" id="GO:0046168">
    <property type="term" value="P:glycerol-3-phosphate catabolic process"/>
    <property type="evidence" value="ECO:0007669"/>
    <property type="project" value="TreeGrafter"/>
</dbReference>
<protein>
    <submittedName>
        <fullName evidence="7">FAD-dependent oxidoreductase</fullName>
    </submittedName>
</protein>
<reference evidence="7" key="1">
    <citation type="submission" date="2021-05" db="EMBL/GenBank/DDBJ databases">
        <title>Energy efficiency and biological interactions define the core microbiome of deep oligotrophic groundwater.</title>
        <authorList>
            <person name="Mehrshad M."/>
            <person name="Lopez-Fernandez M."/>
            <person name="Bell E."/>
            <person name="Bernier-Latmani R."/>
            <person name="Bertilsson S."/>
            <person name="Dopson M."/>
        </authorList>
    </citation>
    <scope>NUCLEOTIDE SEQUENCE</scope>
    <source>
        <strain evidence="7">Modern_marine.mb.64</strain>
    </source>
</reference>
<evidence type="ECO:0000256" key="2">
    <source>
        <dbReference type="ARBA" id="ARBA00007330"/>
    </source>
</evidence>
<evidence type="ECO:0000313" key="8">
    <source>
        <dbReference type="Proteomes" id="UP000777784"/>
    </source>
</evidence>
<dbReference type="GO" id="GO:0004368">
    <property type="term" value="F:glycerol-3-phosphate dehydrogenase (quinone) activity"/>
    <property type="evidence" value="ECO:0007669"/>
    <property type="project" value="InterPro"/>
</dbReference>
<dbReference type="Gene3D" id="3.30.9.10">
    <property type="entry name" value="D-Amino Acid Oxidase, subunit A, domain 2"/>
    <property type="match status" value="1"/>
</dbReference>
<dbReference type="AlphaFoldDB" id="A0A948RWA0"/>
<dbReference type="InterPro" id="IPR036188">
    <property type="entry name" value="FAD/NAD-bd_sf"/>
</dbReference>
<dbReference type="EMBL" id="JAHJDP010000004">
    <property type="protein sequence ID" value="MBU2689434.1"/>
    <property type="molecule type" value="Genomic_DNA"/>
</dbReference>
<comment type="cofactor">
    <cofactor evidence="1">
        <name>FAD</name>
        <dbReference type="ChEBI" id="CHEBI:57692"/>
    </cofactor>
</comment>